<feature type="compositionally biased region" description="Polar residues" evidence="1">
    <location>
        <begin position="374"/>
        <end position="393"/>
    </location>
</feature>
<dbReference type="STRING" id="7234.B4H5C1"/>
<feature type="compositionally biased region" description="Basic and acidic residues" evidence="1">
    <location>
        <begin position="212"/>
        <end position="221"/>
    </location>
</feature>
<feature type="region of interest" description="Disordered" evidence="1">
    <location>
        <begin position="212"/>
        <end position="272"/>
    </location>
</feature>
<gene>
    <name evidence="2" type="primary">Dper\GL16110</name>
    <name evidence="2" type="ORF">Dper_GL16110</name>
</gene>
<dbReference type="Proteomes" id="UP000008744">
    <property type="component" value="Unassembled WGS sequence"/>
</dbReference>
<evidence type="ECO:0000313" key="3">
    <source>
        <dbReference type="Proteomes" id="UP000008744"/>
    </source>
</evidence>
<dbReference type="AlphaFoldDB" id="B4H5C1"/>
<feature type="compositionally biased region" description="Polar residues" evidence="1">
    <location>
        <begin position="161"/>
        <end position="173"/>
    </location>
</feature>
<dbReference type="GO" id="GO:0005634">
    <property type="term" value="C:nucleus"/>
    <property type="evidence" value="ECO:0007669"/>
    <property type="project" value="EnsemblMetazoa"/>
</dbReference>
<sequence length="508" mass="53318">MRKKELLSLYVVQKDNLNDDSSCGLPAASDSLPLGPDFLRKSEEEEDVSTGNGNGSKRFKKNSSSRELRALDANSVLVEDQQLAGASGGGAGTASGDGRRRSACSSGSNNDNNGKTGAATSAGKRRGRSKTLESSEDDHQTPKLKIKIRGLSGSEAVASAGISNAGDSKSYSYEMTRRACPPKKRLTSNYSTPTLEEIKRDSMNYRKKVMQDFDKGEENNKQDSSGLPLDGEALMPQPPSKRPKSSKPKKDKKEKKRQKQKQLILNSSSATTTMTTTLIENTASASPGDKPKLILRINKRKTETSTKITCLEQPPVNEAPLRLKIARNLSGGGYIIGAKAEKKEDPPPDPPPDPNQPNVSPANELPLMAPLGETSPQGLLLNSFTPHSQNANASPALLGKDSGTPSPPCLVIDSSKSADVHDSTSLPESGVAAMGVPVSLVGATTPLCVNVGNYENSNNSLPSASGTGSASSNSCNSNSNNNNNNGSGGGAASGGGSLLPLKKDCEVR</sequence>
<feature type="region of interest" description="Disordered" evidence="1">
    <location>
        <begin position="17"/>
        <end position="66"/>
    </location>
</feature>
<dbReference type="GO" id="GO:0042051">
    <property type="term" value="P:compound eye photoreceptor development"/>
    <property type="evidence" value="ECO:0007669"/>
    <property type="project" value="EnsemblMetazoa"/>
</dbReference>
<feature type="compositionally biased region" description="Gly residues" evidence="1">
    <location>
        <begin position="86"/>
        <end position="95"/>
    </location>
</feature>
<dbReference type="OrthoDB" id="20839at2759"/>
<evidence type="ECO:0000313" key="2">
    <source>
        <dbReference type="EMBL" id="EDW32973.1"/>
    </source>
</evidence>
<feature type="compositionally biased region" description="Basic residues" evidence="1">
    <location>
        <begin position="241"/>
        <end position="260"/>
    </location>
</feature>
<protein>
    <submittedName>
        <fullName evidence="2">GL16110</fullName>
    </submittedName>
</protein>
<keyword evidence="3" id="KW-1185">Reference proteome</keyword>
<feature type="compositionally biased region" description="Polar residues" evidence="1">
    <location>
        <begin position="104"/>
        <end position="119"/>
    </location>
</feature>
<reference evidence="2 3" key="1">
    <citation type="journal article" date="2007" name="Nature">
        <title>Evolution of genes and genomes on the Drosophila phylogeny.</title>
        <authorList>
            <consortium name="Drosophila 12 Genomes Consortium"/>
            <person name="Clark A.G."/>
            <person name="Eisen M.B."/>
            <person name="Smith D.R."/>
            <person name="Bergman C.M."/>
            <person name="Oliver B."/>
            <person name="Markow T.A."/>
            <person name="Kaufman T.C."/>
            <person name="Kellis M."/>
            <person name="Gelbart W."/>
            <person name="Iyer V.N."/>
            <person name="Pollard D.A."/>
            <person name="Sackton T.B."/>
            <person name="Larracuente A.M."/>
            <person name="Singh N.D."/>
            <person name="Abad J.P."/>
            <person name="Abt D.N."/>
            <person name="Adryan B."/>
            <person name="Aguade M."/>
            <person name="Akashi H."/>
            <person name="Anderson W.W."/>
            <person name="Aquadro C.F."/>
            <person name="Ardell D.H."/>
            <person name="Arguello R."/>
            <person name="Artieri C.G."/>
            <person name="Barbash D.A."/>
            <person name="Barker D."/>
            <person name="Barsanti P."/>
            <person name="Batterham P."/>
            <person name="Batzoglou S."/>
            <person name="Begun D."/>
            <person name="Bhutkar A."/>
            <person name="Blanco E."/>
            <person name="Bosak S.A."/>
            <person name="Bradley R.K."/>
            <person name="Brand A.D."/>
            <person name="Brent M.R."/>
            <person name="Brooks A.N."/>
            <person name="Brown R.H."/>
            <person name="Butlin R.K."/>
            <person name="Caggese C."/>
            <person name="Calvi B.R."/>
            <person name="Bernardo de Carvalho A."/>
            <person name="Caspi A."/>
            <person name="Castrezana S."/>
            <person name="Celniker S.E."/>
            <person name="Chang J.L."/>
            <person name="Chapple C."/>
            <person name="Chatterji S."/>
            <person name="Chinwalla A."/>
            <person name="Civetta A."/>
            <person name="Clifton S.W."/>
            <person name="Comeron J.M."/>
            <person name="Costello J.C."/>
            <person name="Coyne J.A."/>
            <person name="Daub J."/>
            <person name="David R.G."/>
            <person name="Delcher A.L."/>
            <person name="Delehaunty K."/>
            <person name="Do C.B."/>
            <person name="Ebling H."/>
            <person name="Edwards K."/>
            <person name="Eickbush T."/>
            <person name="Evans J.D."/>
            <person name="Filipski A."/>
            <person name="Findeiss S."/>
            <person name="Freyhult E."/>
            <person name="Fulton L."/>
            <person name="Fulton R."/>
            <person name="Garcia A.C."/>
            <person name="Gardiner A."/>
            <person name="Garfield D.A."/>
            <person name="Garvin B.E."/>
            <person name="Gibson G."/>
            <person name="Gilbert D."/>
            <person name="Gnerre S."/>
            <person name="Godfrey J."/>
            <person name="Good R."/>
            <person name="Gotea V."/>
            <person name="Gravely B."/>
            <person name="Greenberg A.J."/>
            <person name="Griffiths-Jones S."/>
            <person name="Gross S."/>
            <person name="Guigo R."/>
            <person name="Gustafson E.A."/>
            <person name="Haerty W."/>
            <person name="Hahn M.W."/>
            <person name="Halligan D.L."/>
            <person name="Halpern A.L."/>
            <person name="Halter G.M."/>
            <person name="Han M.V."/>
            <person name="Heger A."/>
            <person name="Hillier L."/>
            <person name="Hinrichs A.S."/>
            <person name="Holmes I."/>
            <person name="Hoskins R.A."/>
            <person name="Hubisz M.J."/>
            <person name="Hultmark D."/>
            <person name="Huntley M.A."/>
            <person name="Jaffe D.B."/>
            <person name="Jagadeeshan S."/>
            <person name="Jeck W.R."/>
            <person name="Johnson J."/>
            <person name="Jones C.D."/>
            <person name="Jordan W.C."/>
            <person name="Karpen G.H."/>
            <person name="Kataoka E."/>
            <person name="Keightley P.D."/>
            <person name="Kheradpour P."/>
            <person name="Kirkness E.F."/>
            <person name="Koerich L.B."/>
            <person name="Kristiansen K."/>
            <person name="Kudrna D."/>
            <person name="Kulathinal R.J."/>
            <person name="Kumar S."/>
            <person name="Kwok R."/>
            <person name="Lander E."/>
            <person name="Langley C.H."/>
            <person name="Lapoint R."/>
            <person name="Lazzaro B.P."/>
            <person name="Lee S.J."/>
            <person name="Levesque L."/>
            <person name="Li R."/>
            <person name="Lin C.F."/>
            <person name="Lin M.F."/>
            <person name="Lindblad-Toh K."/>
            <person name="Llopart A."/>
            <person name="Long M."/>
            <person name="Low L."/>
            <person name="Lozovsky E."/>
            <person name="Lu J."/>
            <person name="Luo M."/>
            <person name="Machado C.A."/>
            <person name="Makalowski W."/>
            <person name="Marzo M."/>
            <person name="Matsuda M."/>
            <person name="Matzkin L."/>
            <person name="McAllister B."/>
            <person name="McBride C.S."/>
            <person name="McKernan B."/>
            <person name="McKernan K."/>
            <person name="Mendez-Lago M."/>
            <person name="Minx P."/>
            <person name="Mollenhauer M.U."/>
            <person name="Montooth K."/>
            <person name="Mount S.M."/>
            <person name="Mu X."/>
            <person name="Myers E."/>
            <person name="Negre B."/>
            <person name="Newfeld S."/>
            <person name="Nielsen R."/>
            <person name="Noor M.A."/>
            <person name="O'Grady P."/>
            <person name="Pachter L."/>
            <person name="Papaceit M."/>
            <person name="Parisi M.J."/>
            <person name="Parisi M."/>
            <person name="Parts L."/>
            <person name="Pedersen J.S."/>
            <person name="Pesole G."/>
            <person name="Phillippy A.M."/>
            <person name="Ponting C.P."/>
            <person name="Pop M."/>
            <person name="Porcelli D."/>
            <person name="Powell J.R."/>
            <person name="Prohaska S."/>
            <person name="Pruitt K."/>
            <person name="Puig M."/>
            <person name="Quesneville H."/>
            <person name="Ram K.R."/>
            <person name="Rand D."/>
            <person name="Rasmussen M.D."/>
            <person name="Reed L.K."/>
            <person name="Reenan R."/>
            <person name="Reily A."/>
            <person name="Remington K.A."/>
            <person name="Rieger T.T."/>
            <person name="Ritchie M.G."/>
            <person name="Robin C."/>
            <person name="Rogers Y.H."/>
            <person name="Rohde C."/>
            <person name="Rozas J."/>
            <person name="Rubenfield M.J."/>
            <person name="Ruiz A."/>
            <person name="Russo S."/>
            <person name="Salzberg S.L."/>
            <person name="Sanchez-Gracia A."/>
            <person name="Saranga D.J."/>
            <person name="Sato H."/>
            <person name="Schaeffer S.W."/>
            <person name="Schatz M.C."/>
            <person name="Schlenke T."/>
            <person name="Schwartz R."/>
            <person name="Segarra C."/>
            <person name="Singh R.S."/>
            <person name="Sirot L."/>
            <person name="Sirota M."/>
            <person name="Sisneros N.B."/>
            <person name="Smith C.D."/>
            <person name="Smith T.F."/>
            <person name="Spieth J."/>
            <person name="Stage D.E."/>
            <person name="Stark A."/>
            <person name="Stephan W."/>
            <person name="Strausberg R.L."/>
            <person name="Strempel S."/>
            <person name="Sturgill D."/>
            <person name="Sutton G."/>
            <person name="Sutton G.G."/>
            <person name="Tao W."/>
            <person name="Teichmann S."/>
            <person name="Tobari Y.N."/>
            <person name="Tomimura Y."/>
            <person name="Tsolas J.M."/>
            <person name="Valente V.L."/>
            <person name="Venter E."/>
            <person name="Venter J.C."/>
            <person name="Vicario S."/>
            <person name="Vieira F.G."/>
            <person name="Vilella A.J."/>
            <person name="Villasante A."/>
            <person name="Walenz B."/>
            <person name="Wang J."/>
            <person name="Wasserman M."/>
            <person name="Watts T."/>
            <person name="Wilson D."/>
            <person name="Wilson R.K."/>
            <person name="Wing R.A."/>
            <person name="Wolfner M.F."/>
            <person name="Wong A."/>
            <person name="Wong G.K."/>
            <person name="Wu C.I."/>
            <person name="Wu G."/>
            <person name="Yamamoto D."/>
            <person name="Yang H.P."/>
            <person name="Yang S.P."/>
            <person name="Yorke J.A."/>
            <person name="Yoshida K."/>
            <person name="Zdobnov E."/>
            <person name="Zhang P."/>
            <person name="Zhang Y."/>
            <person name="Zimin A.V."/>
            <person name="Baldwin J."/>
            <person name="Abdouelleil A."/>
            <person name="Abdulkadir J."/>
            <person name="Abebe A."/>
            <person name="Abera B."/>
            <person name="Abreu J."/>
            <person name="Acer S.C."/>
            <person name="Aftuck L."/>
            <person name="Alexander A."/>
            <person name="An P."/>
            <person name="Anderson E."/>
            <person name="Anderson S."/>
            <person name="Arachi H."/>
            <person name="Azer M."/>
            <person name="Bachantsang P."/>
            <person name="Barry A."/>
            <person name="Bayul T."/>
            <person name="Berlin A."/>
            <person name="Bessette D."/>
            <person name="Bloom T."/>
            <person name="Blye J."/>
            <person name="Boguslavskiy L."/>
            <person name="Bonnet C."/>
            <person name="Boukhgalter B."/>
            <person name="Bourzgui I."/>
            <person name="Brown A."/>
            <person name="Cahill P."/>
            <person name="Channer S."/>
            <person name="Cheshatsang Y."/>
            <person name="Chuda L."/>
            <person name="Citroen M."/>
            <person name="Collymore A."/>
            <person name="Cooke P."/>
            <person name="Costello M."/>
            <person name="D'Aco K."/>
            <person name="Daza R."/>
            <person name="De Haan G."/>
            <person name="DeGray S."/>
            <person name="DeMaso C."/>
            <person name="Dhargay N."/>
            <person name="Dooley K."/>
            <person name="Dooley E."/>
            <person name="Doricent M."/>
            <person name="Dorje P."/>
            <person name="Dorjee K."/>
            <person name="Dupes A."/>
            <person name="Elong R."/>
            <person name="Falk J."/>
            <person name="Farina A."/>
            <person name="Faro S."/>
            <person name="Ferguson D."/>
            <person name="Fisher S."/>
            <person name="Foley C.D."/>
            <person name="Franke A."/>
            <person name="Friedrich D."/>
            <person name="Gadbois L."/>
            <person name="Gearin G."/>
            <person name="Gearin C.R."/>
            <person name="Giannoukos G."/>
            <person name="Goode T."/>
            <person name="Graham J."/>
            <person name="Grandbois E."/>
            <person name="Grewal S."/>
            <person name="Gyaltsen K."/>
            <person name="Hafez N."/>
            <person name="Hagos B."/>
            <person name="Hall J."/>
            <person name="Henson C."/>
            <person name="Hollinger A."/>
            <person name="Honan T."/>
            <person name="Huard M.D."/>
            <person name="Hughes L."/>
            <person name="Hurhula B."/>
            <person name="Husby M.E."/>
            <person name="Kamat A."/>
            <person name="Kanga B."/>
            <person name="Kashin S."/>
            <person name="Khazanovich D."/>
            <person name="Kisner P."/>
            <person name="Lance K."/>
            <person name="Lara M."/>
            <person name="Lee W."/>
            <person name="Lennon N."/>
            <person name="Letendre F."/>
            <person name="LeVine R."/>
            <person name="Lipovsky A."/>
            <person name="Liu X."/>
            <person name="Liu J."/>
            <person name="Liu S."/>
            <person name="Lokyitsang T."/>
            <person name="Lokyitsang Y."/>
            <person name="Lubonja R."/>
            <person name="Lui A."/>
            <person name="MacDonald P."/>
            <person name="Magnisalis V."/>
            <person name="Maru K."/>
            <person name="Matthews C."/>
            <person name="McCusker W."/>
            <person name="McDonough S."/>
            <person name="Mehta T."/>
            <person name="Meldrim J."/>
            <person name="Meneus L."/>
            <person name="Mihai O."/>
            <person name="Mihalev A."/>
            <person name="Mihova T."/>
            <person name="Mittelman R."/>
            <person name="Mlenga V."/>
            <person name="Montmayeur A."/>
            <person name="Mulrain L."/>
            <person name="Navidi A."/>
            <person name="Naylor J."/>
            <person name="Negash T."/>
            <person name="Nguyen T."/>
            <person name="Nguyen N."/>
            <person name="Nicol R."/>
            <person name="Norbu C."/>
            <person name="Norbu N."/>
            <person name="Novod N."/>
            <person name="O'Neill B."/>
            <person name="Osman S."/>
            <person name="Markiewicz E."/>
            <person name="Oyono O.L."/>
            <person name="Patti C."/>
            <person name="Phunkhang P."/>
            <person name="Pierre F."/>
            <person name="Priest M."/>
            <person name="Raghuraman S."/>
            <person name="Rege F."/>
            <person name="Reyes R."/>
            <person name="Rise C."/>
            <person name="Rogov P."/>
            <person name="Ross K."/>
            <person name="Ryan E."/>
            <person name="Settipalli S."/>
            <person name="Shea T."/>
            <person name="Sherpa N."/>
            <person name="Shi L."/>
            <person name="Shih D."/>
            <person name="Sparrow T."/>
            <person name="Spaulding J."/>
            <person name="Stalker J."/>
            <person name="Stange-Thomann N."/>
            <person name="Stavropoulos S."/>
            <person name="Stone C."/>
            <person name="Strader C."/>
            <person name="Tesfaye S."/>
            <person name="Thomson T."/>
            <person name="Thoulutsang Y."/>
            <person name="Thoulutsang D."/>
            <person name="Topham K."/>
            <person name="Topping I."/>
            <person name="Tsamla T."/>
            <person name="Vassiliev H."/>
            <person name="Vo A."/>
            <person name="Wangchuk T."/>
            <person name="Wangdi T."/>
            <person name="Weiand M."/>
            <person name="Wilkinson J."/>
            <person name="Wilson A."/>
            <person name="Yadav S."/>
            <person name="Young G."/>
            <person name="Yu Q."/>
            <person name="Zembek L."/>
            <person name="Zhong D."/>
            <person name="Zimmer A."/>
            <person name="Zwirko Z."/>
            <person name="Jaffe D.B."/>
            <person name="Alvarez P."/>
            <person name="Brockman W."/>
            <person name="Butler J."/>
            <person name="Chin C."/>
            <person name="Gnerre S."/>
            <person name="Grabherr M."/>
            <person name="Kleber M."/>
            <person name="Mauceli E."/>
            <person name="MacCallum I."/>
        </authorList>
    </citation>
    <scope>NUCLEOTIDE SEQUENCE [LARGE SCALE GENOMIC DNA]</scope>
    <source>
        <strain evidence="3">MSH-3 / Tucson 14011-0111.49</strain>
    </source>
</reference>
<name>B4H5C1_DROPE</name>
<accession>B4H5C1</accession>
<dbReference type="eggNOG" id="KOG0954">
    <property type="taxonomic scope" value="Eukaryota"/>
</dbReference>
<feature type="compositionally biased region" description="Low complexity" evidence="1">
    <location>
        <begin position="463"/>
        <end position="485"/>
    </location>
</feature>
<dbReference type="HOGENOM" id="CLU_536676_0_0_1"/>
<evidence type="ECO:0000256" key="1">
    <source>
        <dbReference type="SAM" id="MobiDB-lite"/>
    </source>
</evidence>
<feature type="region of interest" description="Disordered" evidence="1">
    <location>
        <begin position="458"/>
        <end position="508"/>
    </location>
</feature>
<organism evidence="3">
    <name type="scientific">Drosophila persimilis</name>
    <name type="common">Fruit fly</name>
    <dbReference type="NCBI Taxonomy" id="7234"/>
    <lineage>
        <taxon>Eukaryota</taxon>
        <taxon>Metazoa</taxon>
        <taxon>Ecdysozoa</taxon>
        <taxon>Arthropoda</taxon>
        <taxon>Hexapoda</taxon>
        <taxon>Insecta</taxon>
        <taxon>Pterygota</taxon>
        <taxon>Neoptera</taxon>
        <taxon>Endopterygota</taxon>
        <taxon>Diptera</taxon>
        <taxon>Brachycera</taxon>
        <taxon>Muscomorpha</taxon>
        <taxon>Ephydroidea</taxon>
        <taxon>Drosophilidae</taxon>
        <taxon>Drosophila</taxon>
        <taxon>Sophophora</taxon>
    </lineage>
</organism>
<feature type="region of interest" description="Disordered" evidence="1">
    <location>
        <begin position="80"/>
        <end position="193"/>
    </location>
</feature>
<feature type="compositionally biased region" description="Basic and acidic residues" evidence="1">
    <location>
        <begin position="130"/>
        <end position="141"/>
    </location>
</feature>
<feature type="region of interest" description="Disordered" evidence="1">
    <location>
        <begin position="339"/>
        <end position="427"/>
    </location>
</feature>
<dbReference type="EMBL" id="CH479211">
    <property type="protein sequence ID" value="EDW32973.1"/>
    <property type="molecule type" value="Genomic_DNA"/>
</dbReference>
<proteinExistence type="predicted"/>
<feature type="compositionally biased region" description="Gly residues" evidence="1">
    <location>
        <begin position="486"/>
        <end position="497"/>
    </location>
</feature>